<feature type="binding site" evidence="3">
    <location>
        <position position="110"/>
    </location>
    <ligand>
        <name>ATP</name>
        <dbReference type="ChEBI" id="CHEBI:30616"/>
    </ligand>
</feature>
<dbReference type="EMBL" id="PGCJ01001045">
    <property type="protein sequence ID" value="PLW10808.1"/>
    <property type="molecule type" value="Genomic_DNA"/>
</dbReference>
<dbReference type="GO" id="GO:0005524">
    <property type="term" value="F:ATP binding"/>
    <property type="evidence" value="ECO:0007669"/>
    <property type="project" value="UniProtKB-UniRule"/>
</dbReference>
<feature type="region of interest" description="Disordered" evidence="4">
    <location>
        <begin position="372"/>
        <end position="539"/>
    </location>
</feature>
<evidence type="ECO:0000256" key="3">
    <source>
        <dbReference type="PROSITE-ProRule" id="PRU10141"/>
    </source>
</evidence>
<dbReference type="PROSITE" id="PS50011">
    <property type="entry name" value="PROTEIN_KINASE_DOM"/>
    <property type="match status" value="1"/>
</dbReference>
<dbReference type="InterPro" id="IPR011009">
    <property type="entry name" value="Kinase-like_dom_sf"/>
</dbReference>
<protein>
    <recommendedName>
        <fullName evidence="5">Protein kinase domain-containing protein</fullName>
    </recommendedName>
</protein>
<evidence type="ECO:0000256" key="2">
    <source>
        <dbReference type="ARBA" id="ARBA00022840"/>
    </source>
</evidence>
<dbReference type="InterPro" id="IPR017441">
    <property type="entry name" value="Protein_kinase_ATP_BS"/>
</dbReference>
<dbReference type="InterPro" id="IPR008271">
    <property type="entry name" value="Ser/Thr_kinase_AS"/>
</dbReference>
<dbReference type="PROSITE" id="PS00108">
    <property type="entry name" value="PROTEIN_KINASE_ST"/>
    <property type="match status" value="1"/>
</dbReference>
<keyword evidence="2 3" id="KW-0067">ATP-binding</keyword>
<evidence type="ECO:0000256" key="1">
    <source>
        <dbReference type="ARBA" id="ARBA00022741"/>
    </source>
</evidence>
<feature type="compositionally biased region" description="Polar residues" evidence="4">
    <location>
        <begin position="504"/>
        <end position="539"/>
    </location>
</feature>
<comment type="caution">
    <text evidence="6">The sequence shown here is derived from an EMBL/GenBank/DDBJ whole genome shotgun (WGS) entry which is preliminary data.</text>
</comment>
<reference evidence="6 7" key="1">
    <citation type="submission" date="2017-11" db="EMBL/GenBank/DDBJ databases">
        <title>De novo assembly and phasing of dikaryotic genomes from two isolates of Puccinia coronata f. sp. avenae, the causal agent of oat crown rust.</title>
        <authorList>
            <person name="Miller M.E."/>
            <person name="Zhang Y."/>
            <person name="Omidvar V."/>
            <person name="Sperschneider J."/>
            <person name="Schwessinger B."/>
            <person name="Raley C."/>
            <person name="Palmer J.M."/>
            <person name="Garnica D."/>
            <person name="Upadhyaya N."/>
            <person name="Rathjen J."/>
            <person name="Taylor J.M."/>
            <person name="Park R.F."/>
            <person name="Dodds P.N."/>
            <person name="Hirsch C.D."/>
            <person name="Kianian S.F."/>
            <person name="Figueroa M."/>
        </authorList>
    </citation>
    <scope>NUCLEOTIDE SEQUENCE [LARGE SCALE GENOMIC DNA]</scope>
    <source>
        <strain evidence="6">12NC29</strain>
    </source>
</reference>
<dbReference type="GO" id="GO:0010506">
    <property type="term" value="P:regulation of autophagy"/>
    <property type="evidence" value="ECO:0007669"/>
    <property type="project" value="InterPro"/>
</dbReference>
<feature type="region of interest" description="Disordered" evidence="4">
    <location>
        <begin position="1"/>
        <end position="58"/>
    </location>
</feature>
<accession>A0A2N5SC49</accession>
<dbReference type="STRING" id="200324.A0A2N5SC49"/>
<dbReference type="SUPFAM" id="SSF56112">
    <property type="entry name" value="Protein kinase-like (PK-like)"/>
    <property type="match status" value="1"/>
</dbReference>
<dbReference type="InterPro" id="IPR000719">
    <property type="entry name" value="Prot_kinase_dom"/>
</dbReference>
<proteinExistence type="predicted"/>
<dbReference type="CDD" id="cd14014">
    <property type="entry name" value="STKc_PknB_like"/>
    <property type="match status" value="1"/>
</dbReference>
<dbReference type="AlphaFoldDB" id="A0A2N5SC49"/>
<evidence type="ECO:0000313" key="7">
    <source>
        <dbReference type="Proteomes" id="UP000235388"/>
    </source>
</evidence>
<keyword evidence="1 3" id="KW-0547">Nucleotide-binding</keyword>
<feature type="compositionally biased region" description="Polar residues" evidence="4">
    <location>
        <begin position="395"/>
        <end position="417"/>
    </location>
</feature>
<dbReference type="SMART" id="SM00220">
    <property type="entry name" value="S_TKc"/>
    <property type="match status" value="1"/>
</dbReference>
<name>A0A2N5SC49_9BASI</name>
<dbReference type="Proteomes" id="UP000235388">
    <property type="component" value="Unassembled WGS sequence"/>
</dbReference>
<feature type="domain" description="Protein kinase" evidence="5">
    <location>
        <begin position="75"/>
        <end position="352"/>
    </location>
</feature>
<gene>
    <name evidence="6" type="ORF">PCANC_23742</name>
</gene>
<feature type="compositionally biased region" description="Low complexity" evidence="4">
    <location>
        <begin position="1"/>
        <end position="49"/>
    </location>
</feature>
<organism evidence="6 7">
    <name type="scientific">Puccinia coronata f. sp. avenae</name>
    <dbReference type="NCBI Taxonomy" id="200324"/>
    <lineage>
        <taxon>Eukaryota</taxon>
        <taxon>Fungi</taxon>
        <taxon>Dikarya</taxon>
        <taxon>Basidiomycota</taxon>
        <taxon>Pucciniomycotina</taxon>
        <taxon>Pucciniomycetes</taxon>
        <taxon>Pucciniales</taxon>
        <taxon>Pucciniaceae</taxon>
        <taxon>Puccinia</taxon>
    </lineage>
</organism>
<evidence type="ECO:0000259" key="5">
    <source>
        <dbReference type="PROSITE" id="PS50011"/>
    </source>
</evidence>
<evidence type="ECO:0000313" key="6">
    <source>
        <dbReference type="EMBL" id="PLW10808.1"/>
    </source>
</evidence>
<dbReference type="PANTHER" id="PTHR24348:SF68">
    <property type="entry name" value="SERINE_THREONINE-PROTEIN KINASE ATG1C"/>
    <property type="match status" value="1"/>
</dbReference>
<dbReference type="PANTHER" id="PTHR24348">
    <property type="entry name" value="SERINE/THREONINE-PROTEIN KINASE UNC-51-RELATED"/>
    <property type="match status" value="1"/>
</dbReference>
<dbReference type="Gene3D" id="1.10.510.10">
    <property type="entry name" value="Transferase(Phosphotransferase) domain 1"/>
    <property type="match status" value="1"/>
</dbReference>
<dbReference type="GO" id="GO:0004674">
    <property type="term" value="F:protein serine/threonine kinase activity"/>
    <property type="evidence" value="ECO:0007669"/>
    <property type="project" value="InterPro"/>
</dbReference>
<dbReference type="Pfam" id="PF00069">
    <property type="entry name" value="Pkinase"/>
    <property type="match status" value="1"/>
</dbReference>
<dbReference type="PROSITE" id="PS00107">
    <property type="entry name" value="PROTEIN_KINASE_ATP"/>
    <property type="match status" value="1"/>
</dbReference>
<evidence type="ECO:0000256" key="4">
    <source>
        <dbReference type="SAM" id="MobiDB-lite"/>
    </source>
</evidence>
<dbReference type="GO" id="GO:0005737">
    <property type="term" value="C:cytoplasm"/>
    <property type="evidence" value="ECO:0007669"/>
    <property type="project" value="TreeGrafter"/>
</dbReference>
<sequence>MHQHTQSLSSPLAAPSPVSSVQSSSSSPAHLFTSPHPSSTSSSISLVSPQDQPQENSHLPHDIFTITDEALAAQYSFESEIGNGNWGSIWRISPKNPSNRLHSSSKLAIKLVYRDKSSGTTATKIKSLWSEFKILRMFKGSPHPNVLRVSSFIITPSYALLTMAIHPTMLNVKLGERSARVRRYIRGLLEGTEFLHQNRVSHNDIKPANVVISVEDQPVLIDFGFAAAYPPDYTKTTGKKAFWSTLSWGTPEYLSPQRAKSEEHDERLSDIWSLGVTLYEIVVGRTPFEANDHEEFLSKEALEVYYRRTLKGEFLGPHTLSPELRQLLVSMLRPNPKERLQSCAAGLAHAFFRRPQSSEMSVHRRALERSLVPSSLRSPGDPAAAGGVTRRVQPTGVQSPSKSNLKGSASSPSLKQGTRNHDVTPTKAKAAVKAAVYEDPQATPQSGSRRSYATPTRSILAAKSVNTPTTPRQKKAPGPDLDIKSRTGGKPGSSSARKPVPSFSKPSSQNRSAASPRSSCTQNLIVHRPSSLQQTVDEK</sequence>
<feature type="compositionally biased region" description="Polar residues" evidence="4">
    <location>
        <begin position="442"/>
        <end position="457"/>
    </location>
</feature>
<dbReference type="InterPro" id="IPR045269">
    <property type="entry name" value="Atg1-like"/>
</dbReference>
<keyword evidence="7" id="KW-1185">Reference proteome</keyword>
<dbReference type="OrthoDB" id="2505064at2759"/>